<evidence type="ECO:0000313" key="6">
    <source>
        <dbReference type="EMBL" id="KPL71024.1"/>
    </source>
</evidence>
<dbReference type="Gene3D" id="1.10.287.3510">
    <property type="match status" value="1"/>
</dbReference>
<proteinExistence type="predicted"/>
<evidence type="ECO:0000256" key="1">
    <source>
        <dbReference type="ARBA" id="ARBA00004141"/>
    </source>
</evidence>
<feature type="transmembrane region" description="Helical" evidence="5">
    <location>
        <begin position="64"/>
        <end position="84"/>
    </location>
</feature>
<dbReference type="EMBL" id="LGCK01000012">
    <property type="protein sequence ID" value="KPL71024.1"/>
    <property type="molecule type" value="Genomic_DNA"/>
</dbReference>
<dbReference type="Proteomes" id="UP000050430">
    <property type="component" value="Unassembled WGS sequence"/>
</dbReference>
<feature type="transmembrane region" description="Helical" evidence="5">
    <location>
        <begin position="33"/>
        <end position="52"/>
    </location>
</feature>
<keyword evidence="3 5" id="KW-1133">Transmembrane helix</keyword>
<organism evidence="6 7">
    <name type="scientific">Leptolinea tardivitalis</name>
    <dbReference type="NCBI Taxonomy" id="229920"/>
    <lineage>
        <taxon>Bacteria</taxon>
        <taxon>Bacillati</taxon>
        <taxon>Chloroflexota</taxon>
        <taxon>Anaerolineae</taxon>
        <taxon>Anaerolineales</taxon>
        <taxon>Anaerolineaceae</taxon>
        <taxon>Leptolinea</taxon>
    </lineage>
</organism>
<evidence type="ECO:0000256" key="3">
    <source>
        <dbReference type="ARBA" id="ARBA00022989"/>
    </source>
</evidence>
<accession>A0A0P6XPG1</accession>
<feature type="transmembrane region" description="Helical" evidence="5">
    <location>
        <begin position="6"/>
        <end position="26"/>
    </location>
</feature>
<evidence type="ECO:0000256" key="5">
    <source>
        <dbReference type="SAM" id="Phobius"/>
    </source>
</evidence>
<dbReference type="AlphaFoldDB" id="A0A0P6XPG1"/>
<evidence type="ECO:0000313" key="7">
    <source>
        <dbReference type="Proteomes" id="UP000050430"/>
    </source>
</evidence>
<dbReference type="InterPro" id="IPR039428">
    <property type="entry name" value="NUOK/Mnh_C1-like"/>
</dbReference>
<comment type="subcellular location">
    <subcellularLocation>
        <location evidence="1">Membrane</location>
        <topology evidence="1">Multi-pass membrane protein</topology>
    </subcellularLocation>
</comment>
<keyword evidence="2 5" id="KW-0812">Transmembrane</keyword>
<dbReference type="STRING" id="229920.ADM99_12050"/>
<gene>
    <name evidence="6" type="ORF">ADM99_12050</name>
</gene>
<dbReference type="RefSeq" id="WP_062422752.1">
    <property type="nucleotide sequence ID" value="NZ_BBYA01000011.1"/>
</dbReference>
<evidence type="ECO:0008006" key="8">
    <source>
        <dbReference type="Google" id="ProtNLM"/>
    </source>
</evidence>
<dbReference type="OrthoDB" id="166746at2"/>
<dbReference type="Pfam" id="PF00420">
    <property type="entry name" value="Oxidored_q2"/>
    <property type="match status" value="1"/>
</dbReference>
<reference evidence="6 7" key="1">
    <citation type="submission" date="2015-07" db="EMBL/GenBank/DDBJ databases">
        <title>Genome sequence of Leptolinea tardivitalis DSM 16556.</title>
        <authorList>
            <person name="Hemp J."/>
            <person name="Ward L.M."/>
            <person name="Pace L.A."/>
            <person name="Fischer W.W."/>
        </authorList>
    </citation>
    <scope>NUCLEOTIDE SEQUENCE [LARGE SCALE GENOMIC DNA]</scope>
    <source>
        <strain evidence="6 7">YMTK-2</strain>
    </source>
</reference>
<keyword evidence="4 5" id="KW-0472">Membrane</keyword>
<dbReference type="GO" id="GO:0016020">
    <property type="term" value="C:membrane"/>
    <property type="evidence" value="ECO:0007669"/>
    <property type="project" value="UniProtKB-SubCell"/>
</dbReference>
<comment type="caution">
    <text evidence="6">The sequence shown here is derived from an EMBL/GenBank/DDBJ whole genome shotgun (WGS) entry which is preliminary data.</text>
</comment>
<evidence type="ECO:0000256" key="2">
    <source>
        <dbReference type="ARBA" id="ARBA00022692"/>
    </source>
</evidence>
<name>A0A0P6XPG1_9CHLR</name>
<protein>
    <recommendedName>
        <fullName evidence="8">NADH-quinone oxidoreductase subunit K</fullName>
    </recommendedName>
</protein>
<sequence>MSLSMTTLSIIGVLGLIGIGLYALLAAQHMIKVIIALQILAKGAILAFVAAGQANGHVSLGQSMALTIVVADTIVAVVGLSLAVQARRYIGSMNIRSLSNLKR</sequence>
<evidence type="ECO:0000256" key="4">
    <source>
        <dbReference type="ARBA" id="ARBA00023136"/>
    </source>
</evidence>
<keyword evidence="7" id="KW-1185">Reference proteome</keyword>